<dbReference type="PANTHER" id="PTHR35176">
    <property type="entry name" value="HEME OXYGENASE HI_0854-RELATED"/>
    <property type="match status" value="1"/>
</dbReference>
<dbReference type="GO" id="GO:0005829">
    <property type="term" value="C:cytosol"/>
    <property type="evidence" value="ECO:0007669"/>
    <property type="project" value="TreeGrafter"/>
</dbReference>
<name>A0A941EXE2_9ACTN</name>
<protein>
    <submittedName>
        <fullName evidence="3">PPOX class F420-dependent oxidoreductase</fullName>
    </submittedName>
</protein>
<reference evidence="3" key="1">
    <citation type="submission" date="2021-04" db="EMBL/GenBank/DDBJ databases">
        <title>Genome based classification of Actinospica acidithermotolerans sp. nov., an actinobacterium isolated from an Indonesian hot spring.</title>
        <authorList>
            <person name="Kusuma A.B."/>
            <person name="Putra K.E."/>
            <person name="Nafisah S."/>
            <person name="Loh J."/>
            <person name="Nouioui I."/>
            <person name="Goodfellow M."/>
        </authorList>
    </citation>
    <scope>NUCLEOTIDE SEQUENCE</scope>
    <source>
        <strain evidence="3">CSCA 57</strain>
    </source>
</reference>
<evidence type="ECO:0000259" key="2">
    <source>
        <dbReference type="Pfam" id="PF01243"/>
    </source>
</evidence>
<dbReference type="Pfam" id="PF01243">
    <property type="entry name" value="PNPOx_N"/>
    <property type="match status" value="1"/>
</dbReference>
<evidence type="ECO:0000313" key="4">
    <source>
        <dbReference type="Proteomes" id="UP000675781"/>
    </source>
</evidence>
<dbReference type="InterPro" id="IPR012349">
    <property type="entry name" value="Split_barrel_FMN-bd"/>
</dbReference>
<dbReference type="InterPro" id="IPR052019">
    <property type="entry name" value="F420H2_bilvrd_red/Heme_oxyg"/>
</dbReference>
<dbReference type="NCBIfam" id="TIGR03618">
    <property type="entry name" value="Rv1155_F420"/>
    <property type="match status" value="1"/>
</dbReference>
<gene>
    <name evidence="3" type="ORF">KDL01_37780</name>
</gene>
<feature type="domain" description="Pyridoxamine 5'-phosphate oxidase N-terminal" evidence="2">
    <location>
        <begin position="7"/>
        <end position="131"/>
    </location>
</feature>
<dbReference type="SUPFAM" id="SSF50475">
    <property type="entry name" value="FMN-binding split barrel"/>
    <property type="match status" value="1"/>
</dbReference>
<keyword evidence="4" id="KW-1185">Reference proteome</keyword>
<keyword evidence="1" id="KW-0560">Oxidoreductase</keyword>
<accession>A0A941EXE2</accession>
<dbReference type="GO" id="GO:0070967">
    <property type="term" value="F:coenzyme F420 binding"/>
    <property type="evidence" value="ECO:0007669"/>
    <property type="project" value="TreeGrafter"/>
</dbReference>
<dbReference type="RefSeq" id="WP_212533521.1">
    <property type="nucleotide sequence ID" value="NZ_JAGSOG010000374.1"/>
</dbReference>
<dbReference type="InterPro" id="IPR019920">
    <property type="entry name" value="F420-binding_dom_put"/>
</dbReference>
<evidence type="ECO:0000313" key="3">
    <source>
        <dbReference type="EMBL" id="MBR7839078.1"/>
    </source>
</evidence>
<dbReference type="Gene3D" id="2.30.110.10">
    <property type="entry name" value="Electron Transport, Fmn-binding Protein, Chain A"/>
    <property type="match status" value="1"/>
</dbReference>
<evidence type="ECO:0000256" key="1">
    <source>
        <dbReference type="ARBA" id="ARBA00023002"/>
    </source>
</evidence>
<comment type="caution">
    <text evidence="3">The sequence shown here is derived from an EMBL/GenBank/DDBJ whole genome shotgun (WGS) entry which is preliminary data.</text>
</comment>
<dbReference type="AlphaFoldDB" id="A0A941EXE2"/>
<sequence>MTDIADARAFLAENHRGVLATFRRDGRVQQSPVTAGIDGEGRVMISVTEDRAKARNARRDPRVSLCVFNDAFYGAWVQVEGEAEFADGPDRLDALVDYYQRLSGTHPDWDAYRAAMERDRRVLLRFEITRASGL</sequence>
<proteinExistence type="predicted"/>
<dbReference type="PANTHER" id="PTHR35176:SF2">
    <property type="entry name" value="F420H(2)-DEPENDENT REDUCTASE RV1155"/>
    <property type="match status" value="1"/>
</dbReference>
<organism evidence="3 4">
    <name type="scientific">Actinospica durhamensis</name>
    <dbReference type="NCBI Taxonomy" id="1508375"/>
    <lineage>
        <taxon>Bacteria</taxon>
        <taxon>Bacillati</taxon>
        <taxon>Actinomycetota</taxon>
        <taxon>Actinomycetes</taxon>
        <taxon>Catenulisporales</taxon>
        <taxon>Actinospicaceae</taxon>
        <taxon>Actinospica</taxon>
    </lineage>
</organism>
<dbReference type="EMBL" id="JAGSOG010000374">
    <property type="protein sequence ID" value="MBR7839078.1"/>
    <property type="molecule type" value="Genomic_DNA"/>
</dbReference>
<dbReference type="GO" id="GO:0016627">
    <property type="term" value="F:oxidoreductase activity, acting on the CH-CH group of donors"/>
    <property type="evidence" value="ECO:0007669"/>
    <property type="project" value="TreeGrafter"/>
</dbReference>
<dbReference type="Proteomes" id="UP000675781">
    <property type="component" value="Unassembled WGS sequence"/>
</dbReference>
<dbReference type="InterPro" id="IPR011576">
    <property type="entry name" value="Pyridox_Oxase_N"/>
</dbReference>